<comment type="caution">
    <text evidence="1">The sequence shown here is derived from an EMBL/GenBank/DDBJ whole genome shotgun (WGS) entry which is preliminary data.</text>
</comment>
<organism evidence="1 2">
    <name type="scientific">Flagellimonas aequoris</name>
    <dbReference type="NCBI Taxonomy" id="2306997"/>
    <lineage>
        <taxon>Bacteria</taxon>
        <taxon>Pseudomonadati</taxon>
        <taxon>Bacteroidota</taxon>
        <taxon>Flavobacteriia</taxon>
        <taxon>Flavobacteriales</taxon>
        <taxon>Flavobacteriaceae</taxon>
        <taxon>Flagellimonas</taxon>
    </lineage>
</organism>
<sequence length="82" mass="9439">MITWHYDHCSGKCVKGVNFLSSFYYGPRYEMGFPIGVEYVVKDIEYKDGKGKTKRKSGVTKNGMVRRMVRHADFNVGLQRIG</sequence>
<gene>
    <name evidence="1" type="ORF">FQ019_17465</name>
</gene>
<name>A0ABY3KQW5_9FLAO</name>
<reference evidence="1 2" key="1">
    <citation type="submission" date="2019-07" db="EMBL/GenBank/DDBJ databases">
        <title>Draft genome of two Muricauda strains isolated from deep sea.</title>
        <authorList>
            <person name="Sun C."/>
        </authorList>
    </citation>
    <scope>NUCLEOTIDE SEQUENCE [LARGE SCALE GENOMIC DNA]</scope>
    <source>
        <strain evidence="1 2">NH166</strain>
    </source>
</reference>
<dbReference type="RefSeq" id="WP_147378615.1">
    <property type="nucleotide sequence ID" value="NZ_QXFJ01000030.1"/>
</dbReference>
<keyword evidence="2" id="KW-1185">Reference proteome</keyword>
<dbReference type="EMBL" id="VNWL01000029">
    <property type="protein sequence ID" value="TXK00698.1"/>
    <property type="molecule type" value="Genomic_DNA"/>
</dbReference>
<evidence type="ECO:0000313" key="2">
    <source>
        <dbReference type="Proteomes" id="UP000321528"/>
    </source>
</evidence>
<protein>
    <submittedName>
        <fullName evidence="1">Uncharacterized protein</fullName>
    </submittedName>
</protein>
<proteinExistence type="predicted"/>
<accession>A0ABY3KQW5</accession>
<evidence type="ECO:0000313" key="1">
    <source>
        <dbReference type="EMBL" id="TXK00698.1"/>
    </source>
</evidence>
<dbReference type="Proteomes" id="UP000321528">
    <property type="component" value="Unassembled WGS sequence"/>
</dbReference>